<dbReference type="InterPro" id="IPR059106">
    <property type="entry name" value="WHD_MalT"/>
</dbReference>
<dbReference type="InterPro" id="IPR036388">
    <property type="entry name" value="WH-like_DNA-bd_sf"/>
</dbReference>
<evidence type="ECO:0000313" key="4">
    <source>
        <dbReference type="Proteomes" id="UP000248326"/>
    </source>
</evidence>
<dbReference type="Proteomes" id="UP000248326">
    <property type="component" value="Unassembled WGS sequence"/>
</dbReference>
<dbReference type="InterPro" id="IPR051677">
    <property type="entry name" value="AfsR-DnrI-RedD_regulator"/>
</dbReference>
<feature type="domain" description="Bacterial transcriptional activator" evidence="2">
    <location>
        <begin position="862"/>
        <end position="994"/>
    </location>
</feature>
<comment type="caution">
    <text evidence="3">The sequence shown here is derived from an EMBL/GenBank/DDBJ whole genome shotgun (WGS) entry which is preliminary data.</text>
</comment>
<protein>
    <submittedName>
        <fullName evidence="3">Transcriptional regulator</fullName>
    </submittedName>
</protein>
<dbReference type="SUPFAM" id="SSF48452">
    <property type="entry name" value="TPR-like"/>
    <property type="match status" value="2"/>
</dbReference>
<organism evidence="3 4">
    <name type="scientific">Deinococcus yavapaiensis KR-236</name>
    <dbReference type="NCBI Taxonomy" id="694435"/>
    <lineage>
        <taxon>Bacteria</taxon>
        <taxon>Thermotogati</taxon>
        <taxon>Deinococcota</taxon>
        <taxon>Deinococci</taxon>
        <taxon>Deinococcales</taxon>
        <taxon>Deinococcaceae</taxon>
        <taxon>Deinococcus</taxon>
    </lineage>
</organism>
<sequence length="999" mass="107628">MTLEHPAPRRAKPPQPRGALPRPRLLSLLRGPERIVACVAPAGYGKTTTFAAHLGDFGLACWYTLDAEDADPSVFAVGLARALSRLPNAERLERALEDGASPRALARIAADVLEANGALLVLDEAQHLTHPLVEDVAREVLLVARVALLSRTSLVTPTLTTLGAQGDVLHLGTAELSFDRAEMSALLALMDAKVTPDEAQLAWSVTEGWPIAARFLAQVLASGRLSPSALRNFETQSTQLGTLFAYLAQEVLGPLQEPLRDFLRRSSVFETLTPDLLQRVLNEPRAATYLDALARSGTFLTREGGGFRAHPLLRAHLRAALSPEEARELARLGAAHFEDSGSHRLALHAHLQAGDVERAAALLAAHASRWLGQGRVALVERALRHLPEETMRANPELYEVLGDVHRARSRYAAATSAYDRAPRAARALGGARVYLDTVRPALAEPLLHEAQELGATEPDVLARLRAENDLNAGRLASARRRWPDITETARFALRRGHLQEAIERARSGARDELGGQREARGHREALLLESLVGALLGELEEAERSARSGALEGERLESPFVRSLALSRLGHVHLARGSWTEAGAAYEEALAFADGTAAPRLTAEPLMGLAFLAAAKGAPHARDLAERALAISEESGDRYMTALVRLTFALGLAHARHEDAARELRRASADFAACGDTFGVHAAALASFAVDGSDSSAAREAALARPFLLTRSTLLSVARTRVARAALLARLGSALTDERRADLSGIARELGYADVPAQHPGAEVRVRVLGRLVLERGGVEVRDWGRAKARDLLALLVAHEGGLAREAAQEALFPDVEPSVSERNMRIVLHALGQLLEPSEPHGYFLERGEWLRLKPSPDLVVDAWDAWRVLNAAPGSAGRAAALLALPERYAACDLDDVQAQAERYATRLPEALTTEAAAAFDRGAFEDAARLAERALLAEPAHEPSLRVLLRTWYALGNAHGAVRAYQGCERALATLGLTPLPETRALFRTLVGATSP</sequence>
<dbReference type="RefSeq" id="WP_110888744.1">
    <property type="nucleotide sequence ID" value="NZ_QJSX01000024.1"/>
</dbReference>
<dbReference type="InterPro" id="IPR011990">
    <property type="entry name" value="TPR-like_helical_dom_sf"/>
</dbReference>
<dbReference type="EMBL" id="QJSX01000024">
    <property type="protein sequence ID" value="PYE49405.1"/>
    <property type="molecule type" value="Genomic_DNA"/>
</dbReference>
<dbReference type="PANTHER" id="PTHR35807:SF2">
    <property type="entry name" value="TRANSCRIPTIONAL ACTIVATOR DOMAIN"/>
    <property type="match status" value="1"/>
</dbReference>
<accession>A0A318S3R4</accession>
<dbReference type="InterPro" id="IPR049945">
    <property type="entry name" value="AAA_22"/>
</dbReference>
<dbReference type="Gene3D" id="1.10.10.10">
    <property type="entry name" value="Winged helix-like DNA-binding domain superfamily/Winged helix DNA-binding domain"/>
    <property type="match status" value="1"/>
</dbReference>
<dbReference type="Pfam" id="PF03704">
    <property type="entry name" value="BTAD"/>
    <property type="match status" value="1"/>
</dbReference>
<dbReference type="Pfam" id="PF13401">
    <property type="entry name" value="AAA_22"/>
    <property type="match status" value="1"/>
</dbReference>
<gene>
    <name evidence="3" type="ORF">DES52_12441</name>
</gene>
<dbReference type="PANTHER" id="PTHR35807">
    <property type="entry name" value="TRANSCRIPTIONAL REGULATOR REDD-RELATED"/>
    <property type="match status" value="1"/>
</dbReference>
<feature type="region of interest" description="Disordered" evidence="1">
    <location>
        <begin position="1"/>
        <end position="22"/>
    </location>
</feature>
<evidence type="ECO:0000256" key="1">
    <source>
        <dbReference type="SAM" id="MobiDB-lite"/>
    </source>
</evidence>
<dbReference type="GO" id="GO:0016887">
    <property type="term" value="F:ATP hydrolysis activity"/>
    <property type="evidence" value="ECO:0007669"/>
    <property type="project" value="InterPro"/>
</dbReference>
<keyword evidence="4" id="KW-1185">Reference proteome</keyword>
<evidence type="ECO:0000259" key="2">
    <source>
        <dbReference type="SMART" id="SM01043"/>
    </source>
</evidence>
<dbReference type="SMART" id="SM01043">
    <property type="entry name" value="BTAD"/>
    <property type="match status" value="1"/>
</dbReference>
<dbReference type="OrthoDB" id="1137593at2"/>
<dbReference type="Pfam" id="PF25873">
    <property type="entry name" value="WHD_MalT"/>
    <property type="match status" value="1"/>
</dbReference>
<name>A0A318S3R4_9DEIO</name>
<dbReference type="InterPro" id="IPR019734">
    <property type="entry name" value="TPR_rpt"/>
</dbReference>
<reference evidence="3 4" key="1">
    <citation type="submission" date="2018-06" db="EMBL/GenBank/DDBJ databases">
        <title>Genomic Encyclopedia of Type Strains, Phase IV (KMG-IV): sequencing the most valuable type-strain genomes for metagenomic binning, comparative biology and taxonomic classification.</title>
        <authorList>
            <person name="Goeker M."/>
        </authorList>
    </citation>
    <scope>NUCLEOTIDE SEQUENCE [LARGE SCALE GENOMIC DNA]</scope>
    <source>
        <strain evidence="3 4">DSM 18048</strain>
    </source>
</reference>
<dbReference type="InterPro" id="IPR005158">
    <property type="entry name" value="BTAD"/>
</dbReference>
<dbReference type="AlphaFoldDB" id="A0A318S3R4"/>
<proteinExistence type="predicted"/>
<dbReference type="Gene3D" id="1.25.40.10">
    <property type="entry name" value="Tetratricopeptide repeat domain"/>
    <property type="match status" value="2"/>
</dbReference>
<dbReference type="SMART" id="SM00028">
    <property type="entry name" value="TPR"/>
    <property type="match status" value="3"/>
</dbReference>
<evidence type="ECO:0000313" key="3">
    <source>
        <dbReference type="EMBL" id="PYE49405.1"/>
    </source>
</evidence>